<dbReference type="InterPro" id="IPR037027">
    <property type="entry name" value="YqgF/RNaseH-like_dom_sf"/>
</dbReference>
<dbReference type="HAMAP" id="MF_00651">
    <property type="entry name" value="Nuclease_YqgF"/>
    <property type="match status" value="1"/>
</dbReference>
<comment type="subcellular location">
    <subcellularLocation>
        <location evidence="5">Cytoplasm</location>
    </subcellularLocation>
</comment>
<dbReference type="InterPro" id="IPR005227">
    <property type="entry name" value="YqgF"/>
</dbReference>
<evidence type="ECO:0000256" key="3">
    <source>
        <dbReference type="ARBA" id="ARBA00022722"/>
    </source>
</evidence>
<name>A0ABZ0YT18_9GAMM</name>
<comment type="similarity">
    <text evidence="5">Belongs to the YqgF HJR family.</text>
</comment>
<dbReference type="InterPro" id="IPR012337">
    <property type="entry name" value="RNaseH-like_sf"/>
</dbReference>
<dbReference type="EC" id="3.1.-.-" evidence="5"/>
<feature type="domain" description="YqgF/RNase H-like" evidence="6">
    <location>
        <begin position="13"/>
        <end position="114"/>
    </location>
</feature>
<comment type="function">
    <text evidence="5">Could be a nuclease involved in processing of the 5'-end of pre-16S rRNA.</text>
</comment>
<keyword evidence="2 5" id="KW-0690">Ribosome biogenesis</keyword>
<sequence>MTATQPDSPVPGSLALGFDYGEWRIGIAVGDRRLDTGRPLTTLHNRNADQIDWAAIEALIEEWRPDVLVLGWPIDDAGRCYPQAAAIRRFGNRLRERYRLPVFVVDERLSSEQATERLLNRRGRRAIERDQGQIDAMAAAVILDTFFDQSAPRSIETVTKAEVTQNLVGSPATTRH</sequence>
<gene>
    <name evidence="7" type="primary">ruvX</name>
    <name evidence="7" type="ORF">SR882_05870</name>
</gene>
<evidence type="ECO:0000256" key="1">
    <source>
        <dbReference type="ARBA" id="ARBA00022490"/>
    </source>
</evidence>
<keyword evidence="8" id="KW-1185">Reference proteome</keyword>
<keyword evidence="1 5" id="KW-0963">Cytoplasm</keyword>
<evidence type="ECO:0000256" key="5">
    <source>
        <dbReference type="HAMAP-Rule" id="MF_00651"/>
    </source>
</evidence>
<keyword evidence="3 5" id="KW-0540">Nuclease</keyword>
<evidence type="ECO:0000313" key="7">
    <source>
        <dbReference type="EMBL" id="WQH15299.1"/>
    </source>
</evidence>
<keyword evidence="4 5" id="KW-0378">Hydrolase</keyword>
<evidence type="ECO:0000256" key="4">
    <source>
        <dbReference type="ARBA" id="ARBA00022801"/>
    </source>
</evidence>
<dbReference type="Proteomes" id="UP001327459">
    <property type="component" value="Chromosome"/>
</dbReference>
<dbReference type="CDD" id="cd16964">
    <property type="entry name" value="YqgF"/>
    <property type="match status" value="1"/>
</dbReference>
<reference evidence="7 8" key="1">
    <citation type="submission" date="2023-11" db="EMBL/GenBank/DDBJ databases">
        <title>MicrobeMod: A computational toolkit for identifying prokaryotic methylation and restriction-modification with nanopore sequencing.</title>
        <authorList>
            <person name="Crits-Christoph A."/>
            <person name="Kang S.C."/>
            <person name="Lee H."/>
            <person name="Ostrov N."/>
        </authorList>
    </citation>
    <scope>NUCLEOTIDE SEQUENCE [LARGE SCALE GENOMIC DNA]</scope>
    <source>
        <strain evidence="7 8">ATCC 49870</strain>
    </source>
</reference>
<dbReference type="PANTHER" id="PTHR33317:SF4">
    <property type="entry name" value="POLYNUCLEOTIDYL TRANSFERASE, RIBONUCLEASE H-LIKE SUPERFAMILY PROTEIN"/>
    <property type="match status" value="1"/>
</dbReference>
<dbReference type="Pfam" id="PF03652">
    <property type="entry name" value="RuvX"/>
    <property type="match status" value="1"/>
</dbReference>
<accession>A0ABZ0YT18</accession>
<dbReference type="NCBIfam" id="TIGR00250">
    <property type="entry name" value="RNAse_H_YqgF"/>
    <property type="match status" value="1"/>
</dbReference>
<dbReference type="SUPFAM" id="SSF53098">
    <property type="entry name" value="Ribonuclease H-like"/>
    <property type="match status" value="1"/>
</dbReference>
<evidence type="ECO:0000313" key="8">
    <source>
        <dbReference type="Proteomes" id="UP001327459"/>
    </source>
</evidence>
<evidence type="ECO:0000259" key="6">
    <source>
        <dbReference type="SMART" id="SM00732"/>
    </source>
</evidence>
<dbReference type="PANTHER" id="PTHR33317">
    <property type="entry name" value="POLYNUCLEOTIDYL TRANSFERASE, RIBONUCLEASE H-LIKE SUPERFAMILY PROTEIN"/>
    <property type="match status" value="1"/>
</dbReference>
<evidence type="ECO:0000256" key="2">
    <source>
        <dbReference type="ARBA" id="ARBA00022517"/>
    </source>
</evidence>
<dbReference type="InterPro" id="IPR006641">
    <property type="entry name" value="YqgF/RNaseH-like_dom"/>
</dbReference>
<dbReference type="SMART" id="SM00732">
    <property type="entry name" value="YqgFc"/>
    <property type="match status" value="1"/>
</dbReference>
<protein>
    <recommendedName>
        <fullName evidence="5">Putative pre-16S rRNA nuclease</fullName>
        <ecNumber evidence="5">3.1.-.-</ecNumber>
    </recommendedName>
</protein>
<dbReference type="EMBL" id="CP140153">
    <property type="protein sequence ID" value="WQH15299.1"/>
    <property type="molecule type" value="Genomic_DNA"/>
</dbReference>
<organism evidence="7 8">
    <name type="scientific">Guyparkeria halophila</name>
    <dbReference type="NCBI Taxonomy" id="47960"/>
    <lineage>
        <taxon>Bacteria</taxon>
        <taxon>Pseudomonadati</taxon>
        <taxon>Pseudomonadota</taxon>
        <taxon>Gammaproteobacteria</taxon>
        <taxon>Chromatiales</taxon>
        <taxon>Thioalkalibacteraceae</taxon>
        <taxon>Guyparkeria</taxon>
    </lineage>
</organism>
<dbReference type="Gene3D" id="3.30.420.140">
    <property type="entry name" value="YqgF/RNase H-like domain"/>
    <property type="match status" value="1"/>
</dbReference>
<proteinExistence type="inferred from homology"/>
<dbReference type="RefSeq" id="WP_322520330.1">
    <property type="nucleotide sequence ID" value="NZ_CP140153.1"/>
</dbReference>